<feature type="region of interest" description="Disordered" evidence="1">
    <location>
        <begin position="198"/>
        <end position="218"/>
    </location>
</feature>
<dbReference type="Pfam" id="PF22942">
    <property type="entry name" value="DUF7025"/>
    <property type="match status" value="1"/>
</dbReference>
<dbReference type="InterPro" id="IPR003959">
    <property type="entry name" value="ATPase_AAA_core"/>
</dbReference>
<dbReference type="CDD" id="cd19481">
    <property type="entry name" value="RecA-like_protease"/>
    <property type="match status" value="1"/>
</dbReference>
<dbReference type="Pfam" id="PF23232">
    <property type="entry name" value="AAA_lid_13"/>
    <property type="match status" value="1"/>
</dbReference>
<dbReference type="Proteomes" id="UP001610446">
    <property type="component" value="Unassembled WGS sequence"/>
</dbReference>
<dbReference type="SMART" id="SM00382">
    <property type="entry name" value="AAA"/>
    <property type="match status" value="1"/>
</dbReference>
<protein>
    <recommendedName>
        <fullName evidence="2">AAA+ ATPase domain-containing protein</fullName>
    </recommendedName>
</protein>
<feature type="domain" description="AAA+ ATPase" evidence="2">
    <location>
        <begin position="646"/>
        <end position="771"/>
    </location>
</feature>
<dbReference type="EMBL" id="JBFXLU010000491">
    <property type="protein sequence ID" value="KAL2825515.1"/>
    <property type="molecule type" value="Genomic_DNA"/>
</dbReference>
<feature type="compositionally biased region" description="Polar residues" evidence="1">
    <location>
        <begin position="444"/>
        <end position="460"/>
    </location>
</feature>
<evidence type="ECO:0000259" key="2">
    <source>
        <dbReference type="SMART" id="SM00382"/>
    </source>
</evidence>
<dbReference type="InterPro" id="IPR027417">
    <property type="entry name" value="P-loop_NTPase"/>
</dbReference>
<dbReference type="SUPFAM" id="SSF52540">
    <property type="entry name" value="P-loop containing nucleoside triphosphate hydrolases"/>
    <property type="match status" value="1"/>
</dbReference>
<accession>A0ABR4ICP5</accession>
<feature type="region of interest" description="Disordered" evidence="1">
    <location>
        <begin position="902"/>
        <end position="977"/>
    </location>
</feature>
<evidence type="ECO:0000256" key="1">
    <source>
        <dbReference type="SAM" id="MobiDB-lite"/>
    </source>
</evidence>
<gene>
    <name evidence="3" type="ORF">BJY01DRAFT_256260</name>
</gene>
<dbReference type="PANTHER" id="PTHR46411">
    <property type="entry name" value="FAMILY ATPASE, PUTATIVE-RELATED"/>
    <property type="match status" value="1"/>
</dbReference>
<dbReference type="InterPro" id="IPR056599">
    <property type="entry name" value="AAA_lid_fung"/>
</dbReference>
<dbReference type="InterPro" id="IPR054289">
    <property type="entry name" value="DUF7025"/>
</dbReference>
<dbReference type="Pfam" id="PF00004">
    <property type="entry name" value="AAA"/>
    <property type="match status" value="1"/>
</dbReference>
<organism evidence="3 4">
    <name type="scientific">Aspergillus pseudoustus</name>
    <dbReference type="NCBI Taxonomy" id="1810923"/>
    <lineage>
        <taxon>Eukaryota</taxon>
        <taxon>Fungi</taxon>
        <taxon>Dikarya</taxon>
        <taxon>Ascomycota</taxon>
        <taxon>Pezizomycotina</taxon>
        <taxon>Eurotiomycetes</taxon>
        <taxon>Eurotiomycetidae</taxon>
        <taxon>Eurotiales</taxon>
        <taxon>Aspergillaceae</taxon>
        <taxon>Aspergillus</taxon>
        <taxon>Aspergillus subgen. Nidulantes</taxon>
    </lineage>
</organism>
<feature type="compositionally biased region" description="Acidic residues" evidence="1">
    <location>
        <begin position="953"/>
        <end position="967"/>
    </location>
</feature>
<feature type="compositionally biased region" description="Basic and acidic residues" evidence="1">
    <location>
        <begin position="198"/>
        <end position="212"/>
    </location>
</feature>
<feature type="compositionally biased region" description="Basic and acidic residues" evidence="1">
    <location>
        <begin position="903"/>
        <end position="924"/>
    </location>
</feature>
<feature type="region of interest" description="Disordered" evidence="1">
    <location>
        <begin position="444"/>
        <end position="487"/>
    </location>
</feature>
<name>A0ABR4ICP5_9EURO</name>
<comment type="caution">
    <text evidence="3">The sequence shown here is derived from an EMBL/GenBank/DDBJ whole genome shotgun (WGS) entry which is preliminary data.</text>
</comment>
<keyword evidence="4" id="KW-1185">Reference proteome</keyword>
<dbReference type="InterPro" id="IPR003593">
    <property type="entry name" value="AAA+_ATPase"/>
</dbReference>
<evidence type="ECO:0000313" key="4">
    <source>
        <dbReference type="Proteomes" id="UP001610446"/>
    </source>
</evidence>
<dbReference type="Gene3D" id="3.40.50.300">
    <property type="entry name" value="P-loop containing nucleotide triphosphate hydrolases"/>
    <property type="match status" value="1"/>
</dbReference>
<proteinExistence type="predicted"/>
<feature type="compositionally biased region" description="Polar residues" evidence="1">
    <location>
        <begin position="474"/>
        <end position="484"/>
    </location>
</feature>
<evidence type="ECO:0000313" key="3">
    <source>
        <dbReference type="EMBL" id="KAL2825515.1"/>
    </source>
</evidence>
<reference evidence="3 4" key="1">
    <citation type="submission" date="2024-07" db="EMBL/GenBank/DDBJ databases">
        <title>Section-level genome sequencing and comparative genomics of Aspergillus sections Usti and Cavernicolus.</title>
        <authorList>
            <consortium name="Lawrence Berkeley National Laboratory"/>
            <person name="Nybo J.L."/>
            <person name="Vesth T.C."/>
            <person name="Theobald S."/>
            <person name="Frisvad J.C."/>
            <person name="Larsen T.O."/>
            <person name="Kjaerboelling I."/>
            <person name="Rothschild-Mancinelli K."/>
            <person name="Lyhne E.K."/>
            <person name="Kogle M.E."/>
            <person name="Barry K."/>
            <person name="Clum A."/>
            <person name="Na H."/>
            <person name="Ledsgaard L."/>
            <person name="Lin J."/>
            <person name="Lipzen A."/>
            <person name="Kuo A."/>
            <person name="Riley R."/>
            <person name="Mondo S."/>
            <person name="Labutti K."/>
            <person name="Haridas S."/>
            <person name="Pangalinan J."/>
            <person name="Salamov A.A."/>
            <person name="Simmons B.A."/>
            <person name="Magnuson J.K."/>
            <person name="Chen J."/>
            <person name="Drula E."/>
            <person name="Henrissat B."/>
            <person name="Wiebenga A."/>
            <person name="Lubbers R.J."/>
            <person name="Gomes A.C."/>
            <person name="Makela M.R."/>
            <person name="Stajich J."/>
            <person name="Grigoriev I.V."/>
            <person name="Mortensen U.H."/>
            <person name="De Vries R.P."/>
            <person name="Baker S.E."/>
            <person name="Andersen M.R."/>
        </authorList>
    </citation>
    <scope>NUCLEOTIDE SEQUENCE [LARGE SCALE GENOMIC DNA]</scope>
    <source>
        <strain evidence="3 4">CBS 123904</strain>
    </source>
</reference>
<sequence>MTEIRDDDSRLATLSEAIPSAAQLETSIKATSQSMKDSLAYIQSGISDYQAALSKPPNLFVDSASSQIRWSGNQYAAQPGRYPSYERPTKPIIERVSYDDLLNSPKDCPDITSPAIVAIYAGPLPKHEKKWQEKTILSRAKAMLTGKHAPLPVSVLINAQYLRYLLEPPTWLDISTPVAHLPPFNGLIPTADFSGLRGGREDKAAGDRRGDIQSESGRGPMSWLPDGHLVPSQGRDLLMQLFSEDLAPLVNIYRELRALTVRKIAFEHLCFLFAPGDLVTTPEETCIQAYRVAKATGGTLPIAESTRSGGNDNFQDILAPYLTEARQRREDFIIECLYYDSDGELLGPTKCVFKVKPYEGEIPIASLPVVPVRSASARRDVESHIAKRGLRYMKLTSISHMYYEGVTSRESEEVNSEVIIDIKTAYGSANRRFQPPVLESLLSQSATSNGPAGGMNTSRPTHFRPSQLPPAAQPYQTSYTSDTNPGLFGPYPGPSYAGALETAASNNLHSQGPSYLVCLGHRAEIYDTAVLDNWQASRFQKDQFHSLEIGRQGVTMPPKEVLILLPRDVPGFALRNRKWHYLYLDYMTPAYSELKPTDDGFEKLAIPKSHKSLVLALVRNHSSGRSKATGKAMGRPEMDLVRGKGKGLIILLHGVPGVGKTSTAECVASFTRRPLYPITCGDLGETAREVEENLEAHFTLAHRWGCILLLDESDVFLAKRERGDIKRNALVSVFLRVLEYYPGILFLTTNRVGHFDEAFKSRIHIALYYPPLNRDFTLQVWNSCLTTIERQNEDRELAIDFDRDEILTFAADQYDRHSRWNGRQIRNAFQTAIALAEYDREEKCHKKLRELGADDEGELSDASRRRFQKRFQKVPLSKRHFRHVAEAFAKFDSYMLEVQQQTDAEKAEGEGIRADGWDPAEEQRQVAQEKTAGLGSKFGKSPAGRDSVRGAISDDDDASQSEADSGDDALNAPIRSR</sequence>
<dbReference type="PANTHER" id="PTHR46411:SF2">
    <property type="entry name" value="AAA+ ATPASE DOMAIN-CONTAINING PROTEIN"/>
    <property type="match status" value="1"/>
</dbReference>